<accession>B2THA1</accession>
<dbReference type="HOGENOM" id="CLU_032894_0_0_4"/>
<dbReference type="Gene3D" id="1.10.443.10">
    <property type="entry name" value="Intergrase catalytic core"/>
    <property type="match status" value="1"/>
</dbReference>
<dbReference type="EMBL" id="CP001054">
    <property type="protein sequence ID" value="ACD21650.1"/>
    <property type="molecule type" value="Genomic_DNA"/>
</dbReference>
<dbReference type="Proteomes" id="UP000001739">
    <property type="component" value="Plasmid pBPHYT01"/>
</dbReference>
<proteinExistence type="predicted"/>
<organism evidence="2 3">
    <name type="scientific">Paraburkholderia phytofirmans (strain DSM 17436 / LMG 22146 / PsJN)</name>
    <name type="common">Burkholderia phytofirmans</name>
    <dbReference type="NCBI Taxonomy" id="398527"/>
    <lineage>
        <taxon>Bacteria</taxon>
        <taxon>Pseudomonadati</taxon>
        <taxon>Pseudomonadota</taxon>
        <taxon>Betaproteobacteria</taxon>
        <taxon>Burkholderiales</taxon>
        <taxon>Burkholderiaceae</taxon>
        <taxon>Paraburkholderia</taxon>
    </lineage>
</organism>
<evidence type="ECO:0000256" key="1">
    <source>
        <dbReference type="ARBA" id="ARBA00023172"/>
    </source>
</evidence>
<protein>
    <recommendedName>
        <fullName evidence="4">Site-specific integrase</fullName>
    </recommendedName>
</protein>
<dbReference type="InterPro" id="IPR011010">
    <property type="entry name" value="DNA_brk_join_enz"/>
</dbReference>
<dbReference type="SUPFAM" id="SSF56349">
    <property type="entry name" value="DNA breaking-rejoining enzymes"/>
    <property type="match status" value="1"/>
</dbReference>
<dbReference type="OrthoDB" id="9132766at2"/>
<keyword evidence="1" id="KW-0233">DNA recombination</keyword>
<name>B2THA1_PARPJ</name>
<reference evidence="2 3" key="1">
    <citation type="journal article" date="2011" name="J. Bacteriol.">
        <title>Complete genome sequence of the plant growth-promoting endophyte Burkholderia phytofirmans strain PsJN.</title>
        <authorList>
            <person name="Weilharter A."/>
            <person name="Mitter B."/>
            <person name="Shin M.V."/>
            <person name="Chain P.S."/>
            <person name="Nowak J."/>
            <person name="Sessitsch A."/>
        </authorList>
    </citation>
    <scope>NUCLEOTIDE SEQUENCE [LARGE SCALE GENOMIC DNA]</scope>
    <source>
        <strain evidence="3">DSM 17436 / LMG 22146 / PsJN</strain>
        <plasmid evidence="2 3">pBPHYT01</plasmid>
    </source>
</reference>
<keyword evidence="2" id="KW-0614">Plasmid</keyword>
<gene>
    <name evidence="2" type="ordered locus">Bphyt_7365</name>
</gene>
<dbReference type="KEGG" id="bpy:Bphyt_7365"/>
<dbReference type="GO" id="GO:0015074">
    <property type="term" value="P:DNA integration"/>
    <property type="evidence" value="ECO:0007669"/>
    <property type="project" value="InterPro"/>
</dbReference>
<geneLocation type="plasmid" evidence="2 3">
    <name>pBPHYT01</name>
</geneLocation>
<sequence>MTQILPLKALDDTPWLAQGVLDLRARFRKIIDLVEYIDRPFLVDMVGTALWYMTQVDGCLSAWTSVISILRTWRLFCEFVDADVKAGWQEPQTIHDLTSHHFVRFAAFLVSRYPSQSTRSACFYHLTGCLQVLQANRSSIFAANFVVPVFPERQISVPGARRTPYTDAQMFEIVRICRREIAAVIHRLRIGRKLVVMGQDPSGYKRNAWRSQANVLWYVRHVLHGAPFLSSCVDKSAHPSLSSALHKHRAGYPSMDGTYAYLYPHIEDLTPFVILLHALLDENHQCIMDLRLGDIEPTENTRVCRIRFVKTRPARKEFTKLYGNTSIWSPGRIIHMIKLVTASLRQWTSDPELIDRLWVYLARRGEPVRAISEGEATRMVSEFGKRHGLPDLQLSRFRVTNLSRAYRLTGNLALIKDRARHAQMQTTVHYLTNPGTRDLHHASIETAQNEALTLLAGTVVASRNDESEAALIADHLRVGAEAATRIATGEQDVFIASCRDFYNRPDGPPNTPCDRPFACFTCRNAVWTSSILPRLIRFREFLEEQRAYLSSDEWQIRFGFPYRVITEAILPAFKPEIVSLAEAAATLESLYVPAAMRGN</sequence>
<evidence type="ECO:0008006" key="4">
    <source>
        <dbReference type="Google" id="ProtNLM"/>
    </source>
</evidence>
<dbReference type="GO" id="GO:0006310">
    <property type="term" value="P:DNA recombination"/>
    <property type="evidence" value="ECO:0007669"/>
    <property type="project" value="UniProtKB-KW"/>
</dbReference>
<dbReference type="InterPro" id="IPR013762">
    <property type="entry name" value="Integrase-like_cat_sf"/>
</dbReference>
<dbReference type="eggNOG" id="COG4974">
    <property type="taxonomic scope" value="Bacteria"/>
</dbReference>
<dbReference type="AlphaFoldDB" id="B2THA1"/>
<dbReference type="GO" id="GO:0003677">
    <property type="term" value="F:DNA binding"/>
    <property type="evidence" value="ECO:0007669"/>
    <property type="project" value="InterPro"/>
</dbReference>
<evidence type="ECO:0000313" key="2">
    <source>
        <dbReference type="EMBL" id="ACD21650.1"/>
    </source>
</evidence>
<dbReference type="RefSeq" id="WP_012431019.1">
    <property type="nucleotide sequence ID" value="NC_010679.1"/>
</dbReference>
<evidence type="ECO:0000313" key="3">
    <source>
        <dbReference type="Proteomes" id="UP000001739"/>
    </source>
</evidence>